<dbReference type="RefSeq" id="WP_129576797.1">
    <property type="nucleotide sequence ID" value="NZ_CP012672.1"/>
</dbReference>
<feature type="active site" description="Charge relay system" evidence="10">
    <location>
        <position position="81"/>
    </location>
</feature>
<feature type="domain" description="Amidase" evidence="11">
    <location>
        <begin position="26"/>
        <end position="493"/>
    </location>
</feature>
<dbReference type="HAMAP" id="MF_00120">
    <property type="entry name" value="GatA"/>
    <property type="match status" value="1"/>
</dbReference>
<evidence type="ECO:0000256" key="8">
    <source>
        <dbReference type="ARBA" id="ARBA00022917"/>
    </source>
</evidence>
<reference evidence="12 13" key="1">
    <citation type="submission" date="2015-09" db="EMBL/GenBank/DDBJ databases">
        <title>Sorangium comparison.</title>
        <authorList>
            <person name="Zaburannyi N."/>
            <person name="Bunk B."/>
            <person name="Overmann J."/>
            <person name="Mueller R."/>
        </authorList>
    </citation>
    <scope>NUCLEOTIDE SEQUENCE [LARGE SCALE GENOMIC DNA]</scope>
    <source>
        <strain evidence="12 13">So ce836</strain>
    </source>
</reference>
<evidence type="ECO:0000256" key="1">
    <source>
        <dbReference type="ARBA" id="ARBA00008069"/>
    </source>
</evidence>
<keyword evidence="6 10" id="KW-0547">Nucleotide-binding</keyword>
<feature type="active site" description="Acyl-ester intermediate" evidence="10">
    <location>
        <position position="195"/>
    </location>
</feature>
<keyword evidence="5 10" id="KW-0436">Ligase</keyword>
<comment type="similarity">
    <text evidence="1 10">Belongs to the amidase family. GatA subfamily.</text>
</comment>
<dbReference type="InterPro" id="IPR020556">
    <property type="entry name" value="Amidase_CS"/>
</dbReference>
<comment type="subunit">
    <text evidence="2 10">Heterotrimer of A, B and C subunits.</text>
</comment>
<name>A0A4P2QT27_SORCE</name>
<comment type="function">
    <text evidence="10">Allows the formation of correctly charged Gln-tRNA(Gln) through the transamidation of misacylated Glu-tRNA(Gln) in organisms which lack glutaminyl-tRNA synthetase. The reaction takes place in the presence of glutamine and ATP through an activated gamma-phospho-Glu-tRNA(Gln).</text>
</comment>
<dbReference type="PROSITE" id="PS00571">
    <property type="entry name" value="AMIDASES"/>
    <property type="match status" value="1"/>
</dbReference>
<dbReference type="InterPro" id="IPR023631">
    <property type="entry name" value="Amidase_dom"/>
</dbReference>
<dbReference type="Gene3D" id="3.90.1300.10">
    <property type="entry name" value="Amidase signature (AS) domain"/>
    <property type="match status" value="1"/>
</dbReference>
<dbReference type="PANTHER" id="PTHR11895">
    <property type="entry name" value="TRANSAMIDASE"/>
    <property type="match status" value="1"/>
</dbReference>
<dbReference type="InterPro" id="IPR004412">
    <property type="entry name" value="GatA"/>
</dbReference>
<dbReference type="SUPFAM" id="SSF75304">
    <property type="entry name" value="Amidase signature (AS) enzymes"/>
    <property type="match status" value="1"/>
</dbReference>
<evidence type="ECO:0000256" key="9">
    <source>
        <dbReference type="ARBA" id="ARBA00047407"/>
    </source>
</evidence>
<proteinExistence type="inferred from homology"/>
<evidence type="ECO:0000256" key="5">
    <source>
        <dbReference type="ARBA" id="ARBA00022598"/>
    </source>
</evidence>
<comment type="catalytic activity">
    <reaction evidence="9 10">
        <text>L-glutamyl-tRNA(Gln) + L-glutamine + ATP + H2O = L-glutaminyl-tRNA(Gln) + L-glutamate + ADP + phosphate + H(+)</text>
        <dbReference type="Rhea" id="RHEA:17521"/>
        <dbReference type="Rhea" id="RHEA-COMP:9681"/>
        <dbReference type="Rhea" id="RHEA-COMP:9684"/>
        <dbReference type="ChEBI" id="CHEBI:15377"/>
        <dbReference type="ChEBI" id="CHEBI:15378"/>
        <dbReference type="ChEBI" id="CHEBI:29985"/>
        <dbReference type="ChEBI" id="CHEBI:30616"/>
        <dbReference type="ChEBI" id="CHEBI:43474"/>
        <dbReference type="ChEBI" id="CHEBI:58359"/>
        <dbReference type="ChEBI" id="CHEBI:78520"/>
        <dbReference type="ChEBI" id="CHEBI:78521"/>
        <dbReference type="ChEBI" id="CHEBI:456216"/>
        <dbReference type="EC" id="6.3.5.7"/>
    </reaction>
</comment>
<evidence type="ECO:0000313" key="12">
    <source>
        <dbReference type="EMBL" id="AUX33420.1"/>
    </source>
</evidence>
<dbReference type="EC" id="6.3.5.7" evidence="3 10"/>
<evidence type="ECO:0000259" key="11">
    <source>
        <dbReference type="Pfam" id="PF01425"/>
    </source>
</evidence>
<dbReference type="Pfam" id="PF01425">
    <property type="entry name" value="Amidase"/>
    <property type="match status" value="1"/>
</dbReference>
<organism evidence="12 13">
    <name type="scientific">Sorangium cellulosum</name>
    <name type="common">Polyangium cellulosum</name>
    <dbReference type="NCBI Taxonomy" id="56"/>
    <lineage>
        <taxon>Bacteria</taxon>
        <taxon>Pseudomonadati</taxon>
        <taxon>Myxococcota</taxon>
        <taxon>Polyangia</taxon>
        <taxon>Polyangiales</taxon>
        <taxon>Polyangiaceae</taxon>
        <taxon>Sorangium</taxon>
    </lineage>
</organism>
<feature type="active site" description="Charge relay system" evidence="10">
    <location>
        <position position="171"/>
    </location>
</feature>
<accession>A0A4P2QT27</accession>
<keyword evidence="12" id="KW-0808">Transferase</keyword>
<dbReference type="GO" id="GO:0016740">
    <property type="term" value="F:transferase activity"/>
    <property type="evidence" value="ECO:0007669"/>
    <property type="project" value="UniProtKB-KW"/>
</dbReference>
<dbReference type="EMBL" id="CP012672">
    <property type="protein sequence ID" value="AUX33420.1"/>
    <property type="molecule type" value="Genomic_DNA"/>
</dbReference>
<dbReference type="GO" id="GO:0006412">
    <property type="term" value="P:translation"/>
    <property type="evidence" value="ECO:0007669"/>
    <property type="project" value="UniProtKB-UniRule"/>
</dbReference>
<dbReference type="PANTHER" id="PTHR11895:SF151">
    <property type="entry name" value="GLUTAMYL-TRNA(GLN) AMIDOTRANSFERASE SUBUNIT A"/>
    <property type="match status" value="1"/>
</dbReference>
<protein>
    <recommendedName>
        <fullName evidence="4 10">Glutamyl-tRNA(Gln) amidotransferase subunit A</fullName>
        <shortName evidence="10">Glu-ADT subunit A</shortName>
        <ecNumber evidence="3 10">6.3.5.7</ecNumber>
    </recommendedName>
</protein>
<evidence type="ECO:0000313" key="13">
    <source>
        <dbReference type="Proteomes" id="UP000295497"/>
    </source>
</evidence>
<dbReference type="InterPro" id="IPR036928">
    <property type="entry name" value="AS_sf"/>
</dbReference>
<sequence>MDTAILDRSIPELAALVQRGEVSAEEVARAALARIEQRDGALGAFLTVQGEQALEAARALDARRARGEALGPLAGVPIGLKDALCTEGAPTTAGSKILTRAPSGGASKALDPARGYRPPYDATVVARLREAGAILPGKCNMDEFAMGSSNENSAFGPVKNPWDRTRIPGGSSGGSAVAVAAGMTPGSLGSDTGGSIRQPASLTGVVGVKPTYGRVSRYGLIAFASSLDQIGPFAQDVKGAARLLEVISGRDPRDATSLDAPVGAYEGACGRDVAGLRIGVPEEYFAKGIDKQVEAKVRAAIEGLRGLGCEVRPVHLPHTRYAVAAYYIVATAEASSNLARFDGVRFGLRVEGERGGKADLQGLYGGTRGEGFGREVKRRILLGTYVLSAGYYDAYYLRAQKVRTLIRRDFDEAFREVDLIAAPVSPTVAFRLGERVDDPLSMYLADVYTLPASMAGLPAISVPCATAPAPDGGPPLPVGLQLIAPALEEARLCRAAYAWEQISPVRGLRAPVA</sequence>
<dbReference type="AlphaFoldDB" id="A0A4P2QT27"/>
<evidence type="ECO:0000256" key="6">
    <source>
        <dbReference type="ARBA" id="ARBA00022741"/>
    </source>
</evidence>
<dbReference type="GO" id="GO:0005524">
    <property type="term" value="F:ATP binding"/>
    <property type="evidence" value="ECO:0007669"/>
    <property type="project" value="UniProtKB-KW"/>
</dbReference>
<evidence type="ECO:0000256" key="7">
    <source>
        <dbReference type="ARBA" id="ARBA00022840"/>
    </source>
</evidence>
<gene>
    <name evidence="10 12" type="primary">gatA</name>
    <name evidence="12" type="ORF">SOCE836_055800</name>
</gene>
<dbReference type="GO" id="GO:0030956">
    <property type="term" value="C:glutamyl-tRNA(Gln) amidotransferase complex"/>
    <property type="evidence" value="ECO:0007669"/>
    <property type="project" value="InterPro"/>
</dbReference>
<keyword evidence="7 10" id="KW-0067">ATP-binding</keyword>
<evidence type="ECO:0000256" key="4">
    <source>
        <dbReference type="ARBA" id="ARBA00014428"/>
    </source>
</evidence>
<dbReference type="Proteomes" id="UP000295497">
    <property type="component" value="Chromosome"/>
</dbReference>
<dbReference type="GO" id="GO:0050567">
    <property type="term" value="F:glutaminyl-tRNA synthase (glutamine-hydrolyzing) activity"/>
    <property type="evidence" value="ECO:0007669"/>
    <property type="project" value="UniProtKB-UniRule"/>
</dbReference>
<evidence type="ECO:0000256" key="3">
    <source>
        <dbReference type="ARBA" id="ARBA00012739"/>
    </source>
</evidence>
<evidence type="ECO:0000256" key="10">
    <source>
        <dbReference type="HAMAP-Rule" id="MF_00120"/>
    </source>
</evidence>
<dbReference type="NCBIfam" id="TIGR00132">
    <property type="entry name" value="gatA"/>
    <property type="match status" value="1"/>
</dbReference>
<evidence type="ECO:0000256" key="2">
    <source>
        <dbReference type="ARBA" id="ARBA00011123"/>
    </source>
</evidence>
<dbReference type="InterPro" id="IPR000120">
    <property type="entry name" value="Amidase"/>
</dbReference>
<keyword evidence="8 10" id="KW-0648">Protein biosynthesis</keyword>